<dbReference type="InterPro" id="IPR043128">
    <property type="entry name" value="Rev_trsase/Diguanyl_cyclase"/>
</dbReference>
<dbReference type="PANTHER" id="PTHR33064:SF37">
    <property type="entry name" value="RIBONUCLEASE H"/>
    <property type="match status" value="1"/>
</dbReference>
<organism evidence="2 3">
    <name type="scientific">Aldrovandia affinis</name>
    <dbReference type="NCBI Taxonomy" id="143900"/>
    <lineage>
        <taxon>Eukaryota</taxon>
        <taxon>Metazoa</taxon>
        <taxon>Chordata</taxon>
        <taxon>Craniata</taxon>
        <taxon>Vertebrata</taxon>
        <taxon>Euteleostomi</taxon>
        <taxon>Actinopterygii</taxon>
        <taxon>Neopterygii</taxon>
        <taxon>Teleostei</taxon>
        <taxon>Notacanthiformes</taxon>
        <taxon>Halosauridae</taxon>
        <taxon>Aldrovandia</taxon>
    </lineage>
</organism>
<dbReference type="AlphaFoldDB" id="A0AAD7RJ13"/>
<evidence type="ECO:0000259" key="1">
    <source>
        <dbReference type="Pfam" id="PF17919"/>
    </source>
</evidence>
<dbReference type="InterPro" id="IPR051320">
    <property type="entry name" value="Viral_Replic_Matur_Polypro"/>
</dbReference>
<reference evidence="2" key="1">
    <citation type="journal article" date="2023" name="Science">
        <title>Genome structures resolve the early diversification of teleost fishes.</title>
        <authorList>
            <person name="Parey E."/>
            <person name="Louis A."/>
            <person name="Montfort J."/>
            <person name="Bouchez O."/>
            <person name="Roques C."/>
            <person name="Iampietro C."/>
            <person name="Lluch J."/>
            <person name="Castinel A."/>
            <person name="Donnadieu C."/>
            <person name="Desvignes T."/>
            <person name="Floi Bucao C."/>
            <person name="Jouanno E."/>
            <person name="Wen M."/>
            <person name="Mejri S."/>
            <person name="Dirks R."/>
            <person name="Jansen H."/>
            <person name="Henkel C."/>
            <person name="Chen W.J."/>
            <person name="Zahm M."/>
            <person name="Cabau C."/>
            <person name="Klopp C."/>
            <person name="Thompson A.W."/>
            <person name="Robinson-Rechavi M."/>
            <person name="Braasch I."/>
            <person name="Lecointre G."/>
            <person name="Bobe J."/>
            <person name="Postlethwait J.H."/>
            <person name="Berthelot C."/>
            <person name="Roest Crollius H."/>
            <person name="Guiguen Y."/>
        </authorList>
    </citation>
    <scope>NUCLEOTIDE SEQUENCE</scope>
    <source>
        <strain evidence="2">NC1722</strain>
    </source>
</reference>
<evidence type="ECO:0000313" key="3">
    <source>
        <dbReference type="Proteomes" id="UP001221898"/>
    </source>
</evidence>
<dbReference type="Proteomes" id="UP001221898">
    <property type="component" value="Unassembled WGS sequence"/>
</dbReference>
<name>A0AAD7RJ13_9TELE</name>
<dbReference type="InterPro" id="IPR041577">
    <property type="entry name" value="RT_RNaseH_2"/>
</dbReference>
<evidence type="ECO:0000313" key="2">
    <source>
        <dbReference type="EMBL" id="KAJ8385126.1"/>
    </source>
</evidence>
<sequence length="138" mass="15314">MAAAGIIQPSNSPWLERLMEKVLQQVLASACVVDLDDILLDFLSLASYYSRFIVGVVDIAHPLHQLTEKAQQFQWSPSSQDAFDRLRRALITVPVLVILDQSKPFIVDTDASNDSVRAVLYQVGEQLVLASNTTNTDQ</sequence>
<accession>A0AAD7RJ13</accession>
<dbReference type="SUPFAM" id="SSF56672">
    <property type="entry name" value="DNA/RNA polymerases"/>
    <property type="match status" value="1"/>
</dbReference>
<proteinExistence type="predicted"/>
<dbReference type="EMBL" id="JAINUG010000258">
    <property type="protein sequence ID" value="KAJ8385126.1"/>
    <property type="molecule type" value="Genomic_DNA"/>
</dbReference>
<gene>
    <name evidence="2" type="ORF">AAFF_G00192670</name>
</gene>
<dbReference type="Gene3D" id="3.30.70.270">
    <property type="match status" value="1"/>
</dbReference>
<feature type="domain" description="Reverse transcriptase/retrotransposon-derived protein RNase H-like" evidence="1">
    <location>
        <begin position="75"/>
        <end position="126"/>
    </location>
</feature>
<keyword evidence="3" id="KW-1185">Reference proteome</keyword>
<protein>
    <recommendedName>
        <fullName evidence="1">Reverse transcriptase/retrotransposon-derived protein RNase H-like domain-containing protein</fullName>
    </recommendedName>
</protein>
<dbReference type="InterPro" id="IPR043502">
    <property type="entry name" value="DNA/RNA_pol_sf"/>
</dbReference>
<dbReference type="FunFam" id="3.30.70.270:FF:000020">
    <property type="entry name" value="Transposon Tf2-6 polyprotein-like Protein"/>
    <property type="match status" value="1"/>
</dbReference>
<dbReference type="PANTHER" id="PTHR33064">
    <property type="entry name" value="POL PROTEIN"/>
    <property type="match status" value="1"/>
</dbReference>
<comment type="caution">
    <text evidence="2">The sequence shown here is derived from an EMBL/GenBank/DDBJ whole genome shotgun (WGS) entry which is preliminary data.</text>
</comment>
<dbReference type="Pfam" id="PF17919">
    <property type="entry name" value="RT_RNaseH_2"/>
    <property type="match status" value="1"/>
</dbReference>